<reference evidence="11" key="1">
    <citation type="journal article" date="2014" name="Int. J. Syst. Evol. Microbiol.">
        <title>Complete genome sequence of Corynebacterium casei LMG S-19264T (=DSM 44701T), isolated from a smear-ripened cheese.</title>
        <authorList>
            <consortium name="US DOE Joint Genome Institute (JGI-PGF)"/>
            <person name="Walter F."/>
            <person name="Albersmeier A."/>
            <person name="Kalinowski J."/>
            <person name="Ruckert C."/>
        </authorList>
    </citation>
    <scope>NUCLEOTIDE SEQUENCE</scope>
    <source>
        <strain evidence="11">CGMCC 1.12698</strain>
    </source>
</reference>
<dbReference type="InterPro" id="IPR036390">
    <property type="entry name" value="WH_DNA-bd_sf"/>
</dbReference>
<reference evidence="11" key="2">
    <citation type="submission" date="2020-09" db="EMBL/GenBank/DDBJ databases">
        <authorList>
            <person name="Sun Q."/>
            <person name="Zhou Y."/>
        </authorList>
    </citation>
    <scope>NUCLEOTIDE SEQUENCE</scope>
    <source>
        <strain evidence="11">CGMCC 1.12698</strain>
    </source>
</reference>
<dbReference type="Gene3D" id="3.40.50.2300">
    <property type="match status" value="1"/>
</dbReference>
<keyword evidence="7" id="KW-0010">Activator</keyword>
<dbReference type="InterPro" id="IPR024187">
    <property type="entry name" value="Sig_transdc_resp-reg_cit/mal"/>
</dbReference>
<keyword evidence="4" id="KW-0902">Two-component regulatory system</keyword>
<name>A0A917ERP6_9BACI</name>
<dbReference type="PROSITE" id="PS50110">
    <property type="entry name" value="RESPONSE_REGULATORY"/>
    <property type="match status" value="1"/>
</dbReference>
<keyword evidence="8" id="KW-0804">Transcription</keyword>
<evidence type="ECO:0000313" key="12">
    <source>
        <dbReference type="Proteomes" id="UP000605259"/>
    </source>
</evidence>
<dbReference type="SUPFAM" id="SSF52172">
    <property type="entry name" value="CheY-like"/>
    <property type="match status" value="1"/>
</dbReference>
<protein>
    <submittedName>
        <fullName evidence="11">Two-component system response regulator DcuR</fullName>
    </submittedName>
</protein>
<dbReference type="Pfam" id="PF00072">
    <property type="entry name" value="Response_reg"/>
    <property type="match status" value="1"/>
</dbReference>
<sequence length="235" mass="27448">MINVLIVEDDPMVVELNKCYVEQVESFQCIGSASSIKEAIEFLEHNHIQLILLDIYMRGETGFELAAYLREKGMDIDIIFITAARDTSNLRKAIQYGAMDYIMKPFSFERFKKSLLRYAKQIELIQQKNTLNQNEIDTMLFTKDRGGTSVELPKGLTTHTLQLIWERIKSMEGRIFSTEELVTTLHLSRVSIRKYLNFMEDLGVIEGQIEYGTVGRPVRKHRYRQDKEEMMNEYL</sequence>
<evidence type="ECO:0000256" key="3">
    <source>
        <dbReference type="ARBA" id="ARBA00022553"/>
    </source>
</evidence>
<feature type="domain" description="Response regulatory" evidence="10">
    <location>
        <begin position="3"/>
        <end position="119"/>
    </location>
</feature>
<keyword evidence="2" id="KW-0963">Cytoplasm</keyword>
<dbReference type="PANTHER" id="PTHR45526">
    <property type="entry name" value="TRANSCRIPTIONAL REGULATORY PROTEIN DPIA"/>
    <property type="match status" value="1"/>
</dbReference>
<evidence type="ECO:0000313" key="11">
    <source>
        <dbReference type="EMBL" id="GGE82823.1"/>
    </source>
</evidence>
<keyword evidence="3 9" id="KW-0597">Phosphoprotein</keyword>
<dbReference type="InterPro" id="IPR051271">
    <property type="entry name" value="2C-system_Tx_regulators"/>
</dbReference>
<comment type="caution">
    <text evidence="11">The sequence shown here is derived from an EMBL/GenBank/DDBJ whole genome shotgun (WGS) entry which is preliminary data.</text>
</comment>
<dbReference type="GO" id="GO:0000156">
    <property type="term" value="F:phosphorelay response regulator activity"/>
    <property type="evidence" value="ECO:0007669"/>
    <property type="project" value="TreeGrafter"/>
</dbReference>
<dbReference type="PIRSF" id="PIRSF006171">
    <property type="entry name" value="RR_citrat_malat"/>
    <property type="match status" value="1"/>
</dbReference>
<dbReference type="InterPro" id="IPR001789">
    <property type="entry name" value="Sig_transdc_resp-reg_receiver"/>
</dbReference>
<keyword evidence="5" id="KW-0805">Transcription regulation</keyword>
<dbReference type="RefSeq" id="WP_188389836.1">
    <property type="nucleotide sequence ID" value="NZ_BMFK01000005.1"/>
</dbReference>
<comment type="subcellular location">
    <subcellularLocation>
        <location evidence="1">Cytoplasm</location>
    </subcellularLocation>
</comment>
<evidence type="ECO:0000256" key="7">
    <source>
        <dbReference type="ARBA" id="ARBA00023159"/>
    </source>
</evidence>
<dbReference type="GO" id="GO:0003677">
    <property type="term" value="F:DNA binding"/>
    <property type="evidence" value="ECO:0007669"/>
    <property type="project" value="UniProtKB-KW"/>
</dbReference>
<keyword evidence="6" id="KW-0238">DNA-binding</keyword>
<proteinExistence type="predicted"/>
<evidence type="ECO:0000256" key="6">
    <source>
        <dbReference type="ARBA" id="ARBA00023125"/>
    </source>
</evidence>
<dbReference type="CDD" id="cd19925">
    <property type="entry name" value="REC_citrate_TCS"/>
    <property type="match status" value="1"/>
</dbReference>
<dbReference type="SMART" id="SM00448">
    <property type="entry name" value="REC"/>
    <property type="match status" value="1"/>
</dbReference>
<dbReference type="GO" id="GO:0005737">
    <property type="term" value="C:cytoplasm"/>
    <property type="evidence" value="ECO:0007669"/>
    <property type="project" value="UniProtKB-SubCell"/>
</dbReference>
<accession>A0A917ERP6</accession>
<dbReference type="PANTHER" id="PTHR45526:SF1">
    <property type="entry name" value="TRANSCRIPTIONAL REGULATORY PROTEIN DCUR-RELATED"/>
    <property type="match status" value="1"/>
</dbReference>
<evidence type="ECO:0000256" key="5">
    <source>
        <dbReference type="ARBA" id="ARBA00023015"/>
    </source>
</evidence>
<evidence type="ECO:0000256" key="2">
    <source>
        <dbReference type="ARBA" id="ARBA00022490"/>
    </source>
</evidence>
<evidence type="ECO:0000256" key="8">
    <source>
        <dbReference type="ARBA" id="ARBA00023163"/>
    </source>
</evidence>
<gene>
    <name evidence="11" type="ORF">GCM10007140_35460</name>
</gene>
<dbReference type="Proteomes" id="UP000605259">
    <property type="component" value="Unassembled WGS sequence"/>
</dbReference>
<dbReference type="GO" id="GO:0003700">
    <property type="term" value="F:DNA-binding transcription factor activity"/>
    <property type="evidence" value="ECO:0007669"/>
    <property type="project" value="InterPro"/>
</dbReference>
<feature type="modified residue" description="4-aspartylphosphate" evidence="9">
    <location>
        <position position="54"/>
    </location>
</feature>
<dbReference type="SUPFAM" id="SSF46785">
    <property type="entry name" value="Winged helix' DNA-binding domain"/>
    <property type="match status" value="1"/>
</dbReference>
<evidence type="ECO:0000259" key="10">
    <source>
        <dbReference type="PROSITE" id="PS50110"/>
    </source>
</evidence>
<evidence type="ECO:0000256" key="9">
    <source>
        <dbReference type="PROSITE-ProRule" id="PRU00169"/>
    </source>
</evidence>
<organism evidence="11 12">
    <name type="scientific">Priestia taiwanensis</name>
    <dbReference type="NCBI Taxonomy" id="1347902"/>
    <lineage>
        <taxon>Bacteria</taxon>
        <taxon>Bacillati</taxon>
        <taxon>Bacillota</taxon>
        <taxon>Bacilli</taxon>
        <taxon>Bacillales</taxon>
        <taxon>Bacillaceae</taxon>
        <taxon>Priestia</taxon>
    </lineage>
</organism>
<dbReference type="EMBL" id="BMFK01000005">
    <property type="protein sequence ID" value="GGE82823.1"/>
    <property type="molecule type" value="Genomic_DNA"/>
</dbReference>
<evidence type="ECO:0000256" key="4">
    <source>
        <dbReference type="ARBA" id="ARBA00023012"/>
    </source>
</evidence>
<dbReference type="AlphaFoldDB" id="A0A917ERP6"/>
<dbReference type="InterPro" id="IPR011006">
    <property type="entry name" value="CheY-like_superfamily"/>
</dbReference>
<evidence type="ECO:0000256" key="1">
    <source>
        <dbReference type="ARBA" id="ARBA00004496"/>
    </source>
</evidence>
<keyword evidence="12" id="KW-1185">Reference proteome</keyword>